<evidence type="ECO:0000256" key="6">
    <source>
        <dbReference type="ARBA" id="ARBA00022840"/>
    </source>
</evidence>
<dbReference type="GO" id="GO:0005886">
    <property type="term" value="C:plasma membrane"/>
    <property type="evidence" value="ECO:0007669"/>
    <property type="project" value="UniProtKB-SubCell"/>
</dbReference>
<dbReference type="InterPro" id="IPR017871">
    <property type="entry name" value="ABC_transporter-like_CS"/>
</dbReference>
<dbReference type="EMBL" id="DVIU01000226">
    <property type="protein sequence ID" value="HIS37235.1"/>
    <property type="molecule type" value="Genomic_DNA"/>
</dbReference>
<evidence type="ECO:0000256" key="3">
    <source>
        <dbReference type="ARBA" id="ARBA00022475"/>
    </source>
</evidence>
<comment type="caution">
    <text evidence="12">The sequence shown here is derived from an EMBL/GenBank/DDBJ whole genome shotgun (WGS) entry which is preliminary data.</text>
</comment>
<dbReference type="SUPFAM" id="SSF52540">
    <property type="entry name" value="P-loop containing nucleoside triphosphate hydrolases"/>
    <property type="match status" value="1"/>
</dbReference>
<dbReference type="Proteomes" id="UP000823928">
    <property type="component" value="Unassembled WGS sequence"/>
</dbReference>
<name>A0A9D1JPG5_9BACT</name>
<dbReference type="InterPro" id="IPR003838">
    <property type="entry name" value="ABC3_permease_C"/>
</dbReference>
<dbReference type="InterPro" id="IPR003439">
    <property type="entry name" value="ABC_transporter-like_ATP-bd"/>
</dbReference>
<keyword evidence="3" id="KW-1003">Cell membrane</keyword>
<dbReference type="InterPro" id="IPR003593">
    <property type="entry name" value="AAA+_ATPase"/>
</dbReference>
<evidence type="ECO:0000259" key="11">
    <source>
        <dbReference type="PROSITE" id="PS50893"/>
    </source>
</evidence>
<keyword evidence="2" id="KW-0813">Transport</keyword>
<reference evidence="12" key="2">
    <citation type="journal article" date="2021" name="PeerJ">
        <title>Extensive microbial diversity within the chicken gut microbiome revealed by metagenomics and culture.</title>
        <authorList>
            <person name="Gilroy R."/>
            <person name="Ravi A."/>
            <person name="Getino M."/>
            <person name="Pursley I."/>
            <person name="Horton D.L."/>
            <person name="Alikhan N.F."/>
            <person name="Baker D."/>
            <person name="Gharbi K."/>
            <person name="Hall N."/>
            <person name="Watson M."/>
            <person name="Adriaenssens E.M."/>
            <person name="Foster-Nyarko E."/>
            <person name="Jarju S."/>
            <person name="Secka A."/>
            <person name="Antonio M."/>
            <person name="Oren A."/>
            <person name="Chaudhuri R.R."/>
            <person name="La Ragione R."/>
            <person name="Hildebrand F."/>
            <person name="Pallen M.J."/>
        </authorList>
    </citation>
    <scope>NUCLEOTIDE SEQUENCE</scope>
    <source>
        <strain evidence="12">6276</strain>
    </source>
</reference>
<evidence type="ECO:0000256" key="4">
    <source>
        <dbReference type="ARBA" id="ARBA00022692"/>
    </source>
</evidence>
<protein>
    <submittedName>
        <fullName evidence="12">ABC transporter ATP-binding protein/permease</fullName>
    </submittedName>
</protein>
<dbReference type="PANTHER" id="PTHR42798:SF2">
    <property type="entry name" value="ABC TRANSPORTER ATP-BINDING PROTEIN MG467-RELATED"/>
    <property type="match status" value="1"/>
</dbReference>
<feature type="domain" description="ABC transporter" evidence="11">
    <location>
        <begin position="2"/>
        <end position="237"/>
    </location>
</feature>
<comment type="subcellular location">
    <subcellularLocation>
        <location evidence="1">Cell inner membrane</location>
        <topology evidence="1">Multi-pass membrane protein</topology>
    </subcellularLocation>
</comment>
<dbReference type="GO" id="GO:0005524">
    <property type="term" value="F:ATP binding"/>
    <property type="evidence" value="ECO:0007669"/>
    <property type="project" value="UniProtKB-KW"/>
</dbReference>
<evidence type="ECO:0000256" key="5">
    <source>
        <dbReference type="ARBA" id="ARBA00022741"/>
    </source>
</evidence>
<dbReference type="InterPro" id="IPR017911">
    <property type="entry name" value="MacB-like_ATP-bd"/>
</dbReference>
<feature type="transmembrane region" description="Helical" evidence="10">
    <location>
        <begin position="778"/>
        <end position="800"/>
    </location>
</feature>
<evidence type="ECO:0000256" key="9">
    <source>
        <dbReference type="ARBA" id="ARBA00038388"/>
    </source>
</evidence>
<organism evidence="12 13">
    <name type="scientific">Candidatus Scatousia excrementigallinarum</name>
    <dbReference type="NCBI Taxonomy" id="2840935"/>
    <lineage>
        <taxon>Bacteria</taxon>
        <taxon>Candidatus Scatousia</taxon>
    </lineage>
</organism>
<proteinExistence type="inferred from homology"/>
<sequence length="814" mass="92020">MLKLNNITKIYHTASKENVIALSNISLSLDKNGLAFIVGQSGSGKTTFLNLIGGLDLADQGEISIEGCVLGKDISLEKYRQNYVGFVFQEYNLLENLTVYENIAIAVSTCPKKVLEEKIAKVLKEVDLAGYEKRRINELSGGQKQRVAIARALAKNTSILLCDEPTGNLDSSTSKEIFNLLKNISVEKTVIVVSHNEELAREYSGRLIRISDGEIISDKQFSSEKTAEKFNSKTVNKVPFRCKLKLGFKNLFKQKFKTLIACSLLVFSLITVCAMQICLSYNSEHSIAQSLSGEKTVFVLQNNSTDGVSNTSERYPIREDLSQYFLENSYFDGYRTIHGTVFICDNVDIGREFYANHSLGDGEACISDYYVDIIINLNDAYSHLSYTNYEDLLGQEVVYQDTVLFEIAGVFKTDYKEYLDERGNQREDKIAVFEDKRNYTNTYNYKLNYEYNVIYTTLGTFNGMYIGINTSNYRHDEGYQIYTTEADYSTTLSNINIYNSSTVFLQYFDNSGYLNSTQQNDSGEGVLFKGLGNDEIVVNGELYNYIFGSNIDWESFRMNYQYGIESGNYFTDGLSNLGKTVDILIRDPNGEVVVDVSHKKIVGVDSNINYDIEGEAFFSVYGTRECFDIENTDLSDHYVSQLQWGALNNKEEVLKELRDQSIVVAGTQAMLIYEKEYIISQISYFLIAVAVALSILTIISTINLVNTKIRDNQKEIGILMGIGYNNRDIIFIYLFSMICMLLFSFAITLGIIYSGVYIANTLLQTIPFTNIAYFDVNVFTYLTILLTGLIMVILSFIPLLKLSNKKPIDIIKNQ</sequence>
<dbReference type="Pfam" id="PF02687">
    <property type="entry name" value="FtsX"/>
    <property type="match status" value="1"/>
</dbReference>
<feature type="transmembrane region" description="Helical" evidence="10">
    <location>
        <begin position="682"/>
        <end position="705"/>
    </location>
</feature>
<dbReference type="CDD" id="cd03255">
    <property type="entry name" value="ABC_MJ0796_LolCDE_FtsE"/>
    <property type="match status" value="1"/>
</dbReference>
<evidence type="ECO:0000313" key="12">
    <source>
        <dbReference type="EMBL" id="HIS37235.1"/>
    </source>
</evidence>
<keyword evidence="6 12" id="KW-0067">ATP-binding</keyword>
<reference evidence="12" key="1">
    <citation type="submission" date="2020-10" db="EMBL/GenBank/DDBJ databases">
        <authorList>
            <person name="Gilroy R."/>
        </authorList>
    </citation>
    <scope>NUCLEOTIDE SEQUENCE</scope>
    <source>
        <strain evidence="12">6276</strain>
    </source>
</reference>
<dbReference type="PANTHER" id="PTHR42798">
    <property type="entry name" value="LIPOPROTEIN-RELEASING SYSTEM ATP-BINDING PROTEIN LOLD"/>
    <property type="match status" value="1"/>
</dbReference>
<dbReference type="SMART" id="SM00382">
    <property type="entry name" value="AAA"/>
    <property type="match status" value="1"/>
</dbReference>
<evidence type="ECO:0000256" key="1">
    <source>
        <dbReference type="ARBA" id="ARBA00004429"/>
    </source>
</evidence>
<dbReference type="GO" id="GO:0016887">
    <property type="term" value="F:ATP hydrolysis activity"/>
    <property type="evidence" value="ECO:0007669"/>
    <property type="project" value="InterPro"/>
</dbReference>
<dbReference type="PROSITE" id="PS00211">
    <property type="entry name" value="ABC_TRANSPORTER_1"/>
    <property type="match status" value="1"/>
</dbReference>
<feature type="transmembrane region" description="Helical" evidence="10">
    <location>
        <begin position="730"/>
        <end position="758"/>
    </location>
</feature>
<evidence type="ECO:0000313" key="13">
    <source>
        <dbReference type="Proteomes" id="UP000823928"/>
    </source>
</evidence>
<evidence type="ECO:0000256" key="2">
    <source>
        <dbReference type="ARBA" id="ARBA00022448"/>
    </source>
</evidence>
<keyword evidence="4 10" id="KW-0812">Transmembrane</keyword>
<evidence type="ECO:0000256" key="7">
    <source>
        <dbReference type="ARBA" id="ARBA00022989"/>
    </source>
</evidence>
<dbReference type="Pfam" id="PF00005">
    <property type="entry name" value="ABC_tran"/>
    <property type="match status" value="1"/>
</dbReference>
<keyword evidence="7 10" id="KW-1133">Transmembrane helix</keyword>
<evidence type="ECO:0000256" key="8">
    <source>
        <dbReference type="ARBA" id="ARBA00023136"/>
    </source>
</evidence>
<keyword evidence="8 10" id="KW-0472">Membrane</keyword>
<dbReference type="AlphaFoldDB" id="A0A9D1JPG5"/>
<dbReference type="Gene3D" id="3.40.50.300">
    <property type="entry name" value="P-loop containing nucleotide triphosphate hydrolases"/>
    <property type="match status" value="1"/>
</dbReference>
<dbReference type="PROSITE" id="PS50893">
    <property type="entry name" value="ABC_TRANSPORTER_2"/>
    <property type="match status" value="1"/>
</dbReference>
<dbReference type="InterPro" id="IPR027417">
    <property type="entry name" value="P-loop_NTPase"/>
</dbReference>
<gene>
    <name evidence="12" type="ORF">IAC10_11505</name>
</gene>
<evidence type="ECO:0000256" key="10">
    <source>
        <dbReference type="SAM" id="Phobius"/>
    </source>
</evidence>
<accession>A0A9D1JPG5</accession>
<comment type="similarity">
    <text evidence="9">Belongs to the ABC transporter superfamily. Macrolide exporter (TC 3.A.1.122) family.</text>
</comment>
<keyword evidence="5" id="KW-0547">Nucleotide-binding</keyword>